<evidence type="ECO:0000313" key="2">
    <source>
        <dbReference type="Proteomes" id="UP000504637"/>
    </source>
</evidence>
<proteinExistence type="predicted"/>
<feature type="domain" description="DUF2241" evidence="1">
    <location>
        <begin position="1"/>
        <end position="68"/>
    </location>
</feature>
<keyword evidence="2" id="KW-1185">Reference proteome</keyword>
<evidence type="ECO:0000259" key="1">
    <source>
        <dbReference type="Pfam" id="PF10000"/>
    </source>
</evidence>
<dbReference type="Proteomes" id="UP000504637">
    <property type="component" value="Unplaced"/>
</dbReference>
<evidence type="ECO:0000313" key="3">
    <source>
        <dbReference type="RefSeq" id="XP_033463323.1"/>
    </source>
</evidence>
<dbReference type="RefSeq" id="XP_033463323.1">
    <property type="nucleotide sequence ID" value="XM_033606246.1"/>
</dbReference>
<dbReference type="Pfam" id="PF10000">
    <property type="entry name" value="ACT_3"/>
    <property type="match status" value="1"/>
</dbReference>
<organism evidence="3">
    <name type="scientific">Dissoconium aciculare CBS 342.82</name>
    <dbReference type="NCBI Taxonomy" id="1314786"/>
    <lineage>
        <taxon>Eukaryota</taxon>
        <taxon>Fungi</taxon>
        <taxon>Dikarya</taxon>
        <taxon>Ascomycota</taxon>
        <taxon>Pezizomycotina</taxon>
        <taxon>Dothideomycetes</taxon>
        <taxon>Dothideomycetidae</taxon>
        <taxon>Mycosphaerellales</taxon>
        <taxon>Dissoconiaceae</taxon>
        <taxon>Dissoconium</taxon>
    </lineage>
</organism>
<dbReference type="GO" id="GO:0046394">
    <property type="term" value="P:carboxylic acid biosynthetic process"/>
    <property type="evidence" value="ECO:0007669"/>
    <property type="project" value="UniProtKB-ARBA"/>
</dbReference>
<reference evidence="3" key="1">
    <citation type="submission" date="2020-01" db="EMBL/GenBank/DDBJ databases">
        <authorList>
            <consortium name="DOE Joint Genome Institute"/>
            <person name="Haridas S."/>
            <person name="Albert R."/>
            <person name="Binder M."/>
            <person name="Bloem J."/>
            <person name="Labutti K."/>
            <person name="Salamov A."/>
            <person name="Andreopoulos B."/>
            <person name="Baker S.E."/>
            <person name="Barry K."/>
            <person name="Bills G."/>
            <person name="Bluhm B.H."/>
            <person name="Cannon C."/>
            <person name="Castanera R."/>
            <person name="Culley D.E."/>
            <person name="Daum C."/>
            <person name="Ezra D."/>
            <person name="Gonzalez J.B."/>
            <person name="Henrissat B."/>
            <person name="Kuo A."/>
            <person name="Liang C."/>
            <person name="Lipzen A."/>
            <person name="Lutzoni F."/>
            <person name="Magnuson J."/>
            <person name="Mondo S."/>
            <person name="Nolan M."/>
            <person name="Ohm R."/>
            <person name="Pangilinan J."/>
            <person name="Park H.-J."/>
            <person name="Ramirez L."/>
            <person name="Alfaro M."/>
            <person name="Sun H."/>
            <person name="Tritt A."/>
            <person name="Yoshinaga Y."/>
            <person name="Zwiers L.-H."/>
            <person name="Turgeon B.G."/>
            <person name="Goodwin S.B."/>
            <person name="Spatafora J.W."/>
            <person name="Crous P.W."/>
            <person name="Grigoriev I.V."/>
        </authorList>
    </citation>
    <scope>NUCLEOTIDE SEQUENCE</scope>
    <source>
        <strain evidence="3">CBS 342.82</strain>
    </source>
</reference>
<dbReference type="OrthoDB" id="10064407at2759"/>
<reference evidence="3" key="3">
    <citation type="submission" date="2025-08" db="UniProtKB">
        <authorList>
            <consortium name="RefSeq"/>
        </authorList>
    </citation>
    <scope>IDENTIFICATION</scope>
    <source>
        <strain evidence="3">CBS 342.82</strain>
    </source>
</reference>
<sequence>MRPTLDSSLADVFVFATVSAESAQVPQLLSADISADVKMIFKENEAWTVILTRSRAEQLGLQYIFPCRQITLNVHSSLDAVGFLAAVTARLAKLEIGVNPVSAYFHDHLFVPDGKEHAAVAELERMAAESVDGIS</sequence>
<dbReference type="AlphaFoldDB" id="A0A6J3MHB8"/>
<dbReference type="Gene3D" id="3.30.2130.10">
    <property type="entry name" value="VC0802-like"/>
    <property type="match status" value="1"/>
</dbReference>
<gene>
    <name evidence="3" type="ORF">K489DRAFT_386684</name>
</gene>
<dbReference type="InterPro" id="IPR045865">
    <property type="entry name" value="ACT-like_dom_sf"/>
</dbReference>
<dbReference type="GeneID" id="54364046"/>
<name>A0A6J3MHB8_9PEZI</name>
<dbReference type="SUPFAM" id="SSF55021">
    <property type="entry name" value="ACT-like"/>
    <property type="match status" value="1"/>
</dbReference>
<dbReference type="PANTHER" id="PTHR39199:SF1">
    <property type="entry name" value="BLR5128 PROTEIN"/>
    <property type="match status" value="1"/>
</dbReference>
<dbReference type="GO" id="GO:0006520">
    <property type="term" value="P:amino acid metabolic process"/>
    <property type="evidence" value="ECO:0007669"/>
    <property type="project" value="UniProtKB-ARBA"/>
</dbReference>
<protein>
    <recommendedName>
        <fullName evidence="1">DUF2241 domain-containing protein</fullName>
    </recommendedName>
</protein>
<accession>A0A6J3MHB8</accession>
<dbReference type="PANTHER" id="PTHR39199">
    <property type="entry name" value="BLR5128 PROTEIN"/>
    <property type="match status" value="1"/>
</dbReference>
<reference evidence="3" key="2">
    <citation type="submission" date="2020-04" db="EMBL/GenBank/DDBJ databases">
        <authorList>
            <consortium name="NCBI Genome Project"/>
        </authorList>
    </citation>
    <scope>NUCLEOTIDE SEQUENCE</scope>
    <source>
        <strain evidence="3">CBS 342.82</strain>
    </source>
</reference>
<dbReference type="InterPro" id="IPR018717">
    <property type="entry name" value="DUF2241"/>
</dbReference>